<evidence type="ECO:0000256" key="2">
    <source>
        <dbReference type="ARBA" id="ARBA00022485"/>
    </source>
</evidence>
<dbReference type="SMART" id="SM00928">
    <property type="entry name" value="NADH_4Fe-4S"/>
    <property type="match status" value="1"/>
</dbReference>
<dbReference type="Pfam" id="PF10589">
    <property type="entry name" value="NADH_4Fe-4S"/>
    <property type="match status" value="1"/>
</dbReference>
<dbReference type="EMBL" id="BAABJP010000055">
    <property type="protein sequence ID" value="GAA5172973.1"/>
    <property type="molecule type" value="Genomic_DNA"/>
</dbReference>
<evidence type="ECO:0000313" key="9">
    <source>
        <dbReference type="Proteomes" id="UP001428817"/>
    </source>
</evidence>
<organism evidence="8 9">
    <name type="scientific">Pseudonocardia eucalypti</name>
    <dbReference type="NCBI Taxonomy" id="648755"/>
    <lineage>
        <taxon>Bacteria</taxon>
        <taxon>Bacillati</taxon>
        <taxon>Actinomycetota</taxon>
        <taxon>Actinomycetes</taxon>
        <taxon>Pseudonocardiales</taxon>
        <taxon>Pseudonocardiaceae</taxon>
        <taxon>Pseudonocardia</taxon>
    </lineage>
</organism>
<evidence type="ECO:0000256" key="4">
    <source>
        <dbReference type="ARBA" id="ARBA00023004"/>
    </source>
</evidence>
<dbReference type="Gene3D" id="3.10.20.600">
    <property type="match status" value="1"/>
</dbReference>
<name>A0ABP9R964_9PSEU</name>
<dbReference type="InterPro" id="IPR001949">
    <property type="entry name" value="NADH-UbQ_OxRdtase_51kDa_CS"/>
</dbReference>
<dbReference type="Gene3D" id="3.40.50.11540">
    <property type="entry name" value="NADH-ubiquinone oxidoreductase 51kDa subunit"/>
    <property type="match status" value="1"/>
</dbReference>
<dbReference type="SUPFAM" id="SSF142019">
    <property type="entry name" value="Nqo1 FMN-binding domain-like"/>
    <property type="match status" value="1"/>
</dbReference>
<keyword evidence="4" id="KW-0408">Iron</keyword>
<dbReference type="CDD" id="cd03063">
    <property type="entry name" value="TRX_Fd_FDH_beta"/>
    <property type="match status" value="1"/>
</dbReference>
<dbReference type="PROSITE" id="PS00644">
    <property type="entry name" value="COMPLEX1_51K_1"/>
    <property type="match status" value="1"/>
</dbReference>
<dbReference type="InterPro" id="IPR019575">
    <property type="entry name" value="Nuop51_4Fe4S-bd"/>
</dbReference>
<dbReference type="PANTHER" id="PTHR43578">
    <property type="entry name" value="NADH-QUINONE OXIDOREDUCTASE SUBUNIT F"/>
    <property type="match status" value="1"/>
</dbReference>
<dbReference type="Pfam" id="PF01512">
    <property type="entry name" value="Complex1_51K"/>
    <property type="match status" value="1"/>
</dbReference>
<dbReference type="PROSITE" id="PS00645">
    <property type="entry name" value="COMPLEX1_51K_2"/>
    <property type="match status" value="1"/>
</dbReference>
<evidence type="ECO:0000256" key="1">
    <source>
        <dbReference type="ARBA" id="ARBA00007523"/>
    </source>
</evidence>
<feature type="region of interest" description="Disordered" evidence="6">
    <location>
        <begin position="58"/>
        <end position="79"/>
    </location>
</feature>
<dbReference type="InterPro" id="IPR037207">
    <property type="entry name" value="Nuop51_4Fe4S-bd_sf"/>
</dbReference>
<keyword evidence="3" id="KW-0479">Metal-binding</keyword>
<dbReference type="SUPFAM" id="SSF140490">
    <property type="entry name" value="Nqo1C-terminal domain-like"/>
    <property type="match status" value="1"/>
</dbReference>
<evidence type="ECO:0000313" key="8">
    <source>
        <dbReference type="EMBL" id="GAA5172973.1"/>
    </source>
</evidence>
<evidence type="ECO:0000259" key="7">
    <source>
        <dbReference type="SMART" id="SM00928"/>
    </source>
</evidence>
<dbReference type="Proteomes" id="UP001428817">
    <property type="component" value="Unassembled WGS sequence"/>
</dbReference>
<dbReference type="PANTHER" id="PTHR43578:SF3">
    <property type="entry name" value="NADH-QUINONE OXIDOREDUCTASE SUBUNIT F"/>
    <property type="match status" value="1"/>
</dbReference>
<dbReference type="InterPro" id="IPR037225">
    <property type="entry name" value="Nuo51_FMN-bd_sf"/>
</dbReference>
<evidence type="ECO:0000256" key="6">
    <source>
        <dbReference type="SAM" id="MobiDB-lite"/>
    </source>
</evidence>
<evidence type="ECO:0000256" key="3">
    <source>
        <dbReference type="ARBA" id="ARBA00022723"/>
    </source>
</evidence>
<dbReference type="Gene3D" id="6.10.250.1450">
    <property type="match status" value="1"/>
</dbReference>
<keyword evidence="2" id="KW-0004">4Fe-4S</keyword>
<comment type="caution">
    <text evidence="8">The sequence shown here is derived from an EMBL/GenBank/DDBJ whole genome shotgun (WGS) entry which is preliminary data.</text>
</comment>
<gene>
    <name evidence="8" type="ORF">GCM10023321_73600</name>
</gene>
<sequence>MKLYVPRDSAARSVGADEVAERLAALVPDAEIVRTGSRGMLWLEPLVEVELAGGAGALGRAPSSAPDGDTAGGAGALGRAPDGNIAGRVGYGPVRPEDVDGLVAAGMLDGAPHELGHGPVEELPWMRGQQRVTFARVGVTDPLSARAYTEHGGMAGLRRALEMTPAEVVAEVTESGLRGRGGAGFPTGIKWKTVLGAAADQKYVCCNADEGDSGTFADRMLIEGDPFALIEGMTIAGYAVGATEGYVYVRSEYPDAVATLRSAIEIGYAHGWLGERVLGSDARFDLHVRVGAGAYICGEETSMLESLEGKRGMVRPKPPIPALEGLFGRPTVVNNVLSLASVPAIMADGAAAFAALGVGRSRGTQVFQLGGNVARGGVVETAFGVTLGELVDTFGGGTASGRPVRAVQVGGPLGAYLPPAQFGLPMDYEAFAEAGAMVGHGGIVVFDDSVDMAAMARFAFEFCAEESCGRCTPCRVGAVRGVETIDRIRSGGNDADRKKNLVLLDDLCELMTDGSLCAMGGLTPMPVRSAVRHFAEDFAGAGLGADPVAGLGGTVQ</sequence>
<accession>A0ABP9R964</accession>
<keyword evidence="9" id="KW-1185">Reference proteome</keyword>
<reference evidence="9" key="1">
    <citation type="journal article" date="2019" name="Int. J. Syst. Evol. Microbiol.">
        <title>The Global Catalogue of Microorganisms (GCM) 10K type strain sequencing project: providing services to taxonomists for standard genome sequencing and annotation.</title>
        <authorList>
            <consortium name="The Broad Institute Genomics Platform"/>
            <consortium name="The Broad Institute Genome Sequencing Center for Infectious Disease"/>
            <person name="Wu L."/>
            <person name="Ma J."/>
        </authorList>
    </citation>
    <scope>NUCLEOTIDE SEQUENCE [LARGE SCALE GENOMIC DNA]</scope>
    <source>
        <strain evidence="9">JCM 18303</strain>
    </source>
</reference>
<dbReference type="InterPro" id="IPR011538">
    <property type="entry name" value="Nuo51_FMN-bd"/>
</dbReference>
<dbReference type="SUPFAM" id="SSF142984">
    <property type="entry name" value="Nqo1 middle domain-like"/>
    <property type="match status" value="1"/>
</dbReference>
<feature type="compositionally biased region" description="Low complexity" evidence="6">
    <location>
        <begin position="58"/>
        <end position="69"/>
    </location>
</feature>
<proteinExistence type="inferred from homology"/>
<keyword evidence="5" id="KW-0411">Iron-sulfur</keyword>
<protein>
    <submittedName>
        <fullName evidence="8">NADH-quinone oxidoreductase subunit NuoF</fullName>
    </submittedName>
</protein>
<comment type="similarity">
    <text evidence="1">Belongs to the complex I 51 kDa subunit family.</text>
</comment>
<dbReference type="RefSeq" id="WP_185065495.1">
    <property type="nucleotide sequence ID" value="NZ_BAABJP010000055.1"/>
</dbReference>
<evidence type="ECO:0000256" key="5">
    <source>
        <dbReference type="ARBA" id="ARBA00023014"/>
    </source>
</evidence>
<feature type="domain" description="NADH-ubiquinone oxidoreductase 51kDa subunit iron-sulphur binding" evidence="7">
    <location>
        <begin position="453"/>
        <end position="497"/>
    </location>
</feature>
<dbReference type="Gene3D" id="1.20.1440.230">
    <property type="entry name" value="NADH-ubiquinone oxidoreductase 51kDa subunit, iron-sulphur binding domain"/>
    <property type="match status" value="1"/>
</dbReference>